<protein>
    <submittedName>
        <fullName evidence="2">Uncharacterized protein</fullName>
    </submittedName>
</protein>
<evidence type="ECO:0000313" key="2">
    <source>
        <dbReference type="EMBL" id="OPH53000.1"/>
    </source>
</evidence>
<evidence type="ECO:0000313" key="3">
    <source>
        <dbReference type="Proteomes" id="UP000190626"/>
    </source>
</evidence>
<sequence length="126" mass="13849">MPTADNSSSTPVKPSPTSTPTTKLKTSYSSTTSKETILNDYKAFGGKEGLDLEIKAERTVTEDTNASVIYVSGVLCSGTKTIALTEKDLELHMETKFANLKQDLQNKEIKQYTKGELRCLMFGCWA</sequence>
<gene>
    <name evidence="2" type="ORF">BC351_32605</name>
</gene>
<dbReference type="Proteomes" id="UP000190626">
    <property type="component" value="Unassembled WGS sequence"/>
</dbReference>
<accession>A0A1V4HFZ3</accession>
<feature type="compositionally biased region" description="Low complexity" evidence="1">
    <location>
        <begin position="7"/>
        <end position="29"/>
    </location>
</feature>
<dbReference type="EMBL" id="MBTG01000025">
    <property type="protein sequence ID" value="OPH53000.1"/>
    <property type="molecule type" value="Genomic_DNA"/>
</dbReference>
<proteinExistence type="predicted"/>
<evidence type="ECO:0000256" key="1">
    <source>
        <dbReference type="SAM" id="MobiDB-lite"/>
    </source>
</evidence>
<dbReference type="STRING" id="1469647.BC351_32605"/>
<feature type="region of interest" description="Disordered" evidence="1">
    <location>
        <begin position="1"/>
        <end position="29"/>
    </location>
</feature>
<dbReference type="RefSeq" id="WP_079416199.1">
    <property type="nucleotide sequence ID" value="NZ_MBTG01000025.1"/>
</dbReference>
<name>A0A1V4HFZ3_9BACL</name>
<keyword evidence="3" id="KW-1185">Reference proteome</keyword>
<comment type="caution">
    <text evidence="2">The sequence shown here is derived from an EMBL/GenBank/DDBJ whole genome shotgun (WGS) entry which is preliminary data.</text>
</comment>
<reference evidence="3" key="1">
    <citation type="submission" date="2016-07" db="EMBL/GenBank/DDBJ databases">
        <authorList>
            <person name="Florea S."/>
            <person name="Webb J.S."/>
            <person name="Jaromczyk J."/>
            <person name="Schardl C.L."/>
        </authorList>
    </citation>
    <scope>NUCLEOTIDE SEQUENCE [LARGE SCALE GENOMIC DNA]</scope>
    <source>
        <strain evidence="3">CY1</strain>
    </source>
</reference>
<dbReference type="AlphaFoldDB" id="A0A1V4HFZ3"/>
<organism evidence="2 3">
    <name type="scientific">Paenibacillus ferrarius</name>
    <dbReference type="NCBI Taxonomy" id="1469647"/>
    <lineage>
        <taxon>Bacteria</taxon>
        <taxon>Bacillati</taxon>
        <taxon>Bacillota</taxon>
        <taxon>Bacilli</taxon>
        <taxon>Bacillales</taxon>
        <taxon>Paenibacillaceae</taxon>
        <taxon>Paenibacillus</taxon>
    </lineage>
</organism>